<keyword evidence="3" id="KW-1185">Reference proteome</keyword>
<evidence type="ECO:0000313" key="3">
    <source>
        <dbReference type="Proteomes" id="UP001156441"/>
    </source>
</evidence>
<sequence>MTAVTVVVDFGGADTVVVATPPERLVAVEPSVVLLDRDDRLVAGHEATRAADPAFAPTFEPTTVADRLDERETLVGETVLPVNALVRALLARAVGPVDRIDELVVAHPAGWPPARVEVLARAASGLAPRVSTVAAPVAAAAGADLEPGATLLVVSCDAATCEATAVRRTEAGELEVLAHGAAEPGDSGSLVERVVAETPVDRVLLVGAGPLPVVGRRVSEAVRRPVRLAADPEQAVARGALRLATPVPVSVEESVPAAPRPLRLRRRVVVAAALLVMAVAAAAVTVVGIGPGRLTAGLPGPAAASSSPGLPPVVDGRELVADGRQPFAGGRMGTPVRHRHPSGTTLELTVSDVRVESRAPAPLGEAPLGYRWVTVVLRGVHVSGPAWRQDVADTVAAMDDRGQWIRPLAGTPVGCASPLPDVVEPASSFDACVPLPVPESTPVTAVVVGAPGTTPPVRFPASVPSASDAPAPARDVGRLGEPLVEVAVDGVDVRAGADLVLTPSGYLGDRSPAPGHRYVVVRARLPAEHLYLRDDRGVLTGARTGFDTMLDCPSFTAPPEPGTAVYACFVYELAAEATVAGVTLGGPLTTGRDVETWPTWTVD</sequence>
<name>A0ABT2J8D7_9PSEU</name>
<feature type="transmembrane region" description="Helical" evidence="1">
    <location>
        <begin position="268"/>
        <end position="289"/>
    </location>
</feature>
<dbReference type="EMBL" id="JAFFZE010000011">
    <property type="protein sequence ID" value="MCT2584128.1"/>
    <property type="molecule type" value="Genomic_DNA"/>
</dbReference>
<accession>A0ABT2J8D7</accession>
<keyword evidence="1" id="KW-1133">Transmembrane helix</keyword>
<dbReference type="RefSeq" id="WP_260191526.1">
    <property type="nucleotide sequence ID" value="NZ_JAFFZE010000011.1"/>
</dbReference>
<evidence type="ECO:0008006" key="4">
    <source>
        <dbReference type="Google" id="ProtNLM"/>
    </source>
</evidence>
<keyword evidence="1" id="KW-0472">Membrane</keyword>
<gene>
    <name evidence="2" type="ORF">JT362_13470</name>
</gene>
<evidence type="ECO:0000313" key="2">
    <source>
        <dbReference type="EMBL" id="MCT2584128.1"/>
    </source>
</evidence>
<proteinExistence type="predicted"/>
<dbReference type="Proteomes" id="UP001156441">
    <property type="component" value="Unassembled WGS sequence"/>
</dbReference>
<reference evidence="2 3" key="1">
    <citation type="submission" date="2021-02" db="EMBL/GenBank/DDBJ databases">
        <title>Actinophytocola xerophila sp. nov., isolated from soil of cotton cropping field.</title>
        <authorList>
            <person name="Huang R."/>
            <person name="Chen X."/>
            <person name="Ge X."/>
            <person name="Liu W."/>
        </authorList>
    </citation>
    <scope>NUCLEOTIDE SEQUENCE [LARGE SCALE GENOMIC DNA]</scope>
    <source>
        <strain evidence="2 3">S1-96</strain>
    </source>
</reference>
<dbReference type="Gene3D" id="3.30.420.40">
    <property type="match status" value="2"/>
</dbReference>
<protein>
    <recommendedName>
        <fullName evidence="4">Type VII secretion-associated protein</fullName>
    </recommendedName>
</protein>
<comment type="caution">
    <text evidence="2">The sequence shown here is derived from an EMBL/GenBank/DDBJ whole genome shotgun (WGS) entry which is preliminary data.</text>
</comment>
<organism evidence="2 3">
    <name type="scientific">Actinophytocola gossypii</name>
    <dbReference type="NCBI Taxonomy" id="2812003"/>
    <lineage>
        <taxon>Bacteria</taxon>
        <taxon>Bacillati</taxon>
        <taxon>Actinomycetota</taxon>
        <taxon>Actinomycetes</taxon>
        <taxon>Pseudonocardiales</taxon>
        <taxon>Pseudonocardiaceae</taxon>
    </lineage>
</organism>
<keyword evidence="1" id="KW-0812">Transmembrane</keyword>
<evidence type="ECO:0000256" key="1">
    <source>
        <dbReference type="SAM" id="Phobius"/>
    </source>
</evidence>